<evidence type="ECO:0008006" key="8">
    <source>
        <dbReference type="Google" id="ProtNLM"/>
    </source>
</evidence>
<gene>
    <name evidence="6" type="ORF">ANANG_G00019810</name>
</gene>
<organism evidence="6 7">
    <name type="scientific">Anguilla anguilla</name>
    <name type="common">European freshwater eel</name>
    <name type="synonym">Muraena anguilla</name>
    <dbReference type="NCBI Taxonomy" id="7936"/>
    <lineage>
        <taxon>Eukaryota</taxon>
        <taxon>Metazoa</taxon>
        <taxon>Chordata</taxon>
        <taxon>Craniata</taxon>
        <taxon>Vertebrata</taxon>
        <taxon>Euteleostomi</taxon>
        <taxon>Actinopterygii</taxon>
        <taxon>Neopterygii</taxon>
        <taxon>Teleostei</taxon>
        <taxon>Anguilliformes</taxon>
        <taxon>Anguillidae</taxon>
        <taxon>Anguilla</taxon>
    </lineage>
</organism>
<evidence type="ECO:0000256" key="2">
    <source>
        <dbReference type="ARBA" id="ARBA00022553"/>
    </source>
</evidence>
<keyword evidence="7" id="KW-1185">Reference proteome</keyword>
<comment type="subcellular location">
    <subcellularLocation>
        <location evidence="1">Endomembrane system</location>
    </subcellularLocation>
</comment>
<sequence length="470" mass="53347">MSSKEERWYGSDEYLALPSQLRKTEMLALRLETMAQALPHRPSEEPIQDVDDWELSEVHSDWDGDPAFRRGPACDRPFGPGRFSPTSSSDIAPSLDESIESGPLSDLLSEDEAYWNAGEPAKAGGRPAWLSTSPETDGSSGLHKPLIQQLLEDIQHQENDQDIWGKIEGFVGKLDEFIRWLREALESTENWTPPKAETDSLRLYLETHLSFKLNVDSHGALKDSVLDEGGRLLEVIVSHKSGLRDTLQMIAQQWRELQRQIRRQHCWILRALDAIKAQILARPASGEELRGAASPKGEVQWCHREAQNDALDQMALRLSSQQYCSGSKRKKEFAQMSKVNRIGSNSLQDFESEYQELWDWLMDMESIVTDSHELMMSEEQQQHLYKGNSVEMAMWLPRKTQLLGRAESLLRSGAELPADFQERVGALARKWDLLQERLAAAPPLEPFPPRREKQPRPPGPLPANAGRYPP</sequence>
<proteinExistence type="predicted"/>
<keyword evidence="4" id="KW-0472">Membrane</keyword>
<dbReference type="Gene3D" id="1.20.58.60">
    <property type="match status" value="2"/>
</dbReference>
<keyword evidence="3" id="KW-0677">Repeat</keyword>
<evidence type="ECO:0000256" key="1">
    <source>
        <dbReference type="ARBA" id="ARBA00004308"/>
    </source>
</evidence>
<feature type="region of interest" description="Disordered" evidence="5">
    <location>
        <begin position="64"/>
        <end position="102"/>
    </location>
</feature>
<evidence type="ECO:0000256" key="5">
    <source>
        <dbReference type="SAM" id="MobiDB-lite"/>
    </source>
</evidence>
<dbReference type="Proteomes" id="UP001044222">
    <property type="component" value="Unassembled WGS sequence"/>
</dbReference>
<reference evidence="6" key="1">
    <citation type="submission" date="2021-01" db="EMBL/GenBank/DDBJ databases">
        <title>A chromosome-scale assembly of European eel, Anguilla anguilla.</title>
        <authorList>
            <person name="Henkel C."/>
            <person name="Jong-Raadsen S.A."/>
            <person name="Dufour S."/>
            <person name="Weltzien F.-A."/>
            <person name="Palstra A.P."/>
            <person name="Pelster B."/>
            <person name="Spaink H.P."/>
            <person name="Van Den Thillart G.E."/>
            <person name="Jansen H."/>
            <person name="Zahm M."/>
            <person name="Klopp C."/>
            <person name="Cedric C."/>
            <person name="Louis A."/>
            <person name="Berthelot C."/>
            <person name="Parey E."/>
            <person name="Roest Crollius H."/>
            <person name="Montfort J."/>
            <person name="Robinson-Rechavi M."/>
            <person name="Bucao C."/>
            <person name="Bouchez O."/>
            <person name="Gislard M."/>
            <person name="Lluch J."/>
            <person name="Milhes M."/>
            <person name="Lampietro C."/>
            <person name="Lopez Roques C."/>
            <person name="Donnadieu C."/>
            <person name="Braasch I."/>
            <person name="Desvignes T."/>
            <person name="Postlethwait J."/>
            <person name="Bobe J."/>
            <person name="Guiguen Y."/>
            <person name="Dirks R."/>
        </authorList>
    </citation>
    <scope>NUCLEOTIDE SEQUENCE</scope>
    <source>
        <strain evidence="6">Tag_6206</strain>
        <tissue evidence="6">Liver</tissue>
    </source>
</reference>
<dbReference type="PANTHER" id="PTHR14514">
    <property type="entry name" value="PKA ANCHORING PROTEIN"/>
    <property type="match status" value="1"/>
</dbReference>
<dbReference type="AlphaFoldDB" id="A0A9D3SAJ4"/>
<keyword evidence="2" id="KW-0597">Phosphoprotein</keyword>
<comment type="caution">
    <text evidence="6">The sequence shown here is derived from an EMBL/GenBank/DDBJ whole genome shotgun (WGS) entry which is preliminary data.</text>
</comment>
<protein>
    <recommendedName>
        <fullName evidence="8">A kinase (PRKA) anchor protein 6</fullName>
    </recommendedName>
</protein>
<feature type="compositionally biased region" description="Polar residues" evidence="5">
    <location>
        <begin position="130"/>
        <end position="139"/>
    </location>
</feature>
<name>A0A9D3SAJ4_ANGAN</name>
<feature type="region of interest" description="Disordered" evidence="5">
    <location>
        <begin position="118"/>
        <end position="142"/>
    </location>
</feature>
<evidence type="ECO:0000256" key="3">
    <source>
        <dbReference type="ARBA" id="ARBA00022737"/>
    </source>
</evidence>
<dbReference type="SUPFAM" id="SSF46966">
    <property type="entry name" value="Spectrin repeat"/>
    <property type="match status" value="2"/>
</dbReference>
<dbReference type="EMBL" id="JAFIRN010000001">
    <property type="protein sequence ID" value="KAG5857471.1"/>
    <property type="molecule type" value="Genomic_DNA"/>
</dbReference>
<evidence type="ECO:0000256" key="4">
    <source>
        <dbReference type="ARBA" id="ARBA00023136"/>
    </source>
</evidence>
<feature type="region of interest" description="Disordered" evidence="5">
    <location>
        <begin position="442"/>
        <end position="470"/>
    </location>
</feature>
<evidence type="ECO:0000313" key="6">
    <source>
        <dbReference type="EMBL" id="KAG5857471.1"/>
    </source>
</evidence>
<evidence type="ECO:0000313" key="7">
    <source>
        <dbReference type="Proteomes" id="UP001044222"/>
    </source>
</evidence>
<accession>A0A9D3SAJ4</accession>
<dbReference type="PANTHER" id="PTHR14514:SF2">
    <property type="entry name" value="A-KINASE ANCHOR PROTEIN 6"/>
    <property type="match status" value="1"/>
</dbReference>